<dbReference type="SMART" id="SM00342">
    <property type="entry name" value="HTH_ARAC"/>
    <property type="match status" value="1"/>
</dbReference>
<dbReference type="InterPro" id="IPR018060">
    <property type="entry name" value="HTH_AraC"/>
</dbReference>
<dbReference type="PRINTS" id="PR00032">
    <property type="entry name" value="HTHARAC"/>
</dbReference>
<keyword evidence="6" id="KW-1185">Reference proteome</keyword>
<evidence type="ECO:0000259" key="4">
    <source>
        <dbReference type="PROSITE" id="PS01124"/>
    </source>
</evidence>
<dbReference type="PROSITE" id="PS00041">
    <property type="entry name" value="HTH_ARAC_FAMILY_1"/>
    <property type="match status" value="1"/>
</dbReference>
<evidence type="ECO:0000256" key="3">
    <source>
        <dbReference type="ARBA" id="ARBA00023163"/>
    </source>
</evidence>
<dbReference type="InterPro" id="IPR018062">
    <property type="entry name" value="HTH_AraC-typ_CS"/>
</dbReference>
<evidence type="ECO:0000313" key="5">
    <source>
        <dbReference type="EMBL" id="TDB57214.1"/>
    </source>
</evidence>
<evidence type="ECO:0000256" key="2">
    <source>
        <dbReference type="ARBA" id="ARBA00023125"/>
    </source>
</evidence>
<sequence>MSEVYHEITPLTQYDCFTIFSRKKTFFDFPLHYHPEFELNLIVGGKGVKRIVGDHTEVIDNLELVLVGNQLPHGWFTHQYEWHEGEPEIYEITIQFHRDLFDEKFLKRNQLYFLRMLMERAARGVSFSKETIERLLPRLQQLPEKSGFDSVLELISILHDLSISRNMRMLSNSTFTDNAINYNSRRIEKVFSYLRDHYEKDISLEEVSKLAGMTEVSFSRFIKKRTGKTFIESLNEIRLGHASRLLIDTTETIAEVAYKCGFNNLSYFNRVFKSKNGCTPREFRDNYAGTRTFI</sequence>
<keyword evidence="2" id="KW-0238">DNA-binding</keyword>
<reference evidence="5 6" key="1">
    <citation type="submission" date="2019-02" db="EMBL/GenBank/DDBJ databases">
        <title>Arundinibacter roseus gen. nov., sp. nov., a new member of the family Cytophagaceae.</title>
        <authorList>
            <person name="Szuroczki S."/>
            <person name="Khayer B."/>
            <person name="Sproer C."/>
            <person name="Toumi M."/>
            <person name="Szabo A."/>
            <person name="Felfoldi T."/>
            <person name="Schumann P."/>
            <person name="Toth E."/>
        </authorList>
    </citation>
    <scope>NUCLEOTIDE SEQUENCE [LARGE SCALE GENOMIC DNA]</scope>
    <source>
        <strain evidence="5 6">DMA-k-7a</strain>
    </source>
</reference>
<dbReference type="PANTHER" id="PTHR43280">
    <property type="entry name" value="ARAC-FAMILY TRANSCRIPTIONAL REGULATOR"/>
    <property type="match status" value="1"/>
</dbReference>
<dbReference type="Gene3D" id="1.10.10.60">
    <property type="entry name" value="Homeodomain-like"/>
    <property type="match status" value="2"/>
</dbReference>
<dbReference type="InterPro" id="IPR009057">
    <property type="entry name" value="Homeodomain-like_sf"/>
</dbReference>
<feature type="domain" description="HTH araC/xylS-type" evidence="4">
    <location>
        <begin position="188"/>
        <end position="286"/>
    </location>
</feature>
<name>A0A4R4JRN3_9BACT</name>
<dbReference type="PROSITE" id="PS01124">
    <property type="entry name" value="HTH_ARAC_FAMILY_2"/>
    <property type="match status" value="1"/>
</dbReference>
<dbReference type="EMBL" id="SMJU01000030">
    <property type="protein sequence ID" value="TDB57214.1"/>
    <property type="molecule type" value="Genomic_DNA"/>
</dbReference>
<dbReference type="PANTHER" id="PTHR43280:SF27">
    <property type="entry name" value="TRANSCRIPTIONAL REGULATOR MTLR"/>
    <property type="match status" value="1"/>
</dbReference>
<keyword evidence="3" id="KW-0804">Transcription</keyword>
<dbReference type="InterPro" id="IPR020449">
    <property type="entry name" value="Tscrpt_reg_AraC-type_HTH"/>
</dbReference>
<dbReference type="Pfam" id="PF12833">
    <property type="entry name" value="HTH_18"/>
    <property type="match status" value="1"/>
</dbReference>
<evidence type="ECO:0000313" key="6">
    <source>
        <dbReference type="Proteomes" id="UP000295706"/>
    </source>
</evidence>
<gene>
    <name evidence="5" type="ORF">EZE20_23815</name>
</gene>
<keyword evidence="1" id="KW-0805">Transcription regulation</keyword>
<dbReference type="OrthoDB" id="792101at2"/>
<dbReference type="AlphaFoldDB" id="A0A4R4JRN3"/>
<comment type="caution">
    <text evidence="5">The sequence shown here is derived from an EMBL/GenBank/DDBJ whole genome shotgun (WGS) entry which is preliminary data.</text>
</comment>
<dbReference type="GO" id="GO:0043565">
    <property type="term" value="F:sequence-specific DNA binding"/>
    <property type="evidence" value="ECO:0007669"/>
    <property type="project" value="InterPro"/>
</dbReference>
<proteinExistence type="predicted"/>
<organism evidence="5 6">
    <name type="scientific">Arundinibacter roseus</name>
    <dbReference type="NCBI Taxonomy" id="2070510"/>
    <lineage>
        <taxon>Bacteria</taxon>
        <taxon>Pseudomonadati</taxon>
        <taxon>Bacteroidota</taxon>
        <taxon>Cytophagia</taxon>
        <taxon>Cytophagales</taxon>
        <taxon>Spirosomataceae</taxon>
        <taxon>Arundinibacter</taxon>
    </lineage>
</organism>
<dbReference type="Proteomes" id="UP000295706">
    <property type="component" value="Unassembled WGS sequence"/>
</dbReference>
<evidence type="ECO:0000256" key="1">
    <source>
        <dbReference type="ARBA" id="ARBA00023015"/>
    </source>
</evidence>
<dbReference type="GO" id="GO:0003700">
    <property type="term" value="F:DNA-binding transcription factor activity"/>
    <property type="evidence" value="ECO:0007669"/>
    <property type="project" value="InterPro"/>
</dbReference>
<protein>
    <submittedName>
        <fullName evidence="5">AraC family transcriptional regulator</fullName>
    </submittedName>
</protein>
<dbReference type="SUPFAM" id="SSF46689">
    <property type="entry name" value="Homeodomain-like"/>
    <property type="match status" value="2"/>
</dbReference>
<dbReference type="RefSeq" id="WP_132122518.1">
    <property type="nucleotide sequence ID" value="NZ_SMJU01000030.1"/>
</dbReference>
<accession>A0A4R4JRN3</accession>